<name>A0A5N8VC43_9ACTN</name>
<dbReference type="Proteomes" id="UP000325849">
    <property type="component" value="Unassembled WGS sequence"/>
</dbReference>
<feature type="signal peptide" evidence="1">
    <location>
        <begin position="1"/>
        <end position="24"/>
    </location>
</feature>
<evidence type="ECO:0008006" key="4">
    <source>
        <dbReference type="Google" id="ProtNLM"/>
    </source>
</evidence>
<feature type="chain" id="PRO_5039707081" description="LppX_LprAFG lipoprotein" evidence="1">
    <location>
        <begin position="25"/>
        <end position="290"/>
    </location>
</feature>
<keyword evidence="1" id="KW-0732">Signal</keyword>
<dbReference type="Gene3D" id="2.50.20.20">
    <property type="match status" value="1"/>
</dbReference>
<dbReference type="RefSeq" id="WP_152888560.1">
    <property type="nucleotide sequence ID" value="NZ_VJZD01000056.1"/>
</dbReference>
<keyword evidence="3" id="KW-1185">Reference proteome</keyword>
<gene>
    <name evidence="2" type="ORF">FNH09_16575</name>
</gene>
<dbReference type="AlphaFoldDB" id="A0A5N8VC43"/>
<accession>A0A5N8VC43</accession>
<evidence type="ECO:0000313" key="3">
    <source>
        <dbReference type="Proteomes" id="UP000325849"/>
    </source>
</evidence>
<dbReference type="SUPFAM" id="SSF89392">
    <property type="entry name" value="Prokaryotic lipoproteins and lipoprotein localization factors"/>
    <property type="match status" value="1"/>
</dbReference>
<dbReference type="EMBL" id="VJZD01000056">
    <property type="protein sequence ID" value="MPY32821.1"/>
    <property type="molecule type" value="Genomic_DNA"/>
</dbReference>
<comment type="caution">
    <text evidence="2">The sequence shown here is derived from an EMBL/GenBank/DDBJ whole genome shotgun (WGS) entry which is preliminary data.</text>
</comment>
<dbReference type="OrthoDB" id="3369896at2"/>
<dbReference type="InterPro" id="IPR029046">
    <property type="entry name" value="LolA/LolB/LppX"/>
</dbReference>
<evidence type="ECO:0000313" key="2">
    <source>
        <dbReference type="EMBL" id="MPY32821.1"/>
    </source>
</evidence>
<evidence type="ECO:0000256" key="1">
    <source>
        <dbReference type="SAM" id="SignalP"/>
    </source>
</evidence>
<protein>
    <recommendedName>
        <fullName evidence="4">LppX_LprAFG lipoprotein</fullName>
    </recommendedName>
</protein>
<organism evidence="2 3">
    <name type="scientific">Streptomyces adustus</name>
    <dbReference type="NCBI Taxonomy" id="1609272"/>
    <lineage>
        <taxon>Bacteria</taxon>
        <taxon>Bacillati</taxon>
        <taxon>Actinomycetota</taxon>
        <taxon>Actinomycetes</taxon>
        <taxon>Kitasatosporales</taxon>
        <taxon>Streptomycetaceae</taxon>
        <taxon>Streptomyces</taxon>
    </lineage>
</organism>
<reference evidence="2 3" key="1">
    <citation type="submission" date="2019-07" db="EMBL/GenBank/DDBJ databases">
        <title>New species of Amycolatopsis and Streptomyces.</title>
        <authorList>
            <person name="Duangmal K."/>
            <person name="Teo W.F.A."/>
            <person name="Lipun K."/>
        </authorList>
    </citation>
    <scope>NUCLEOTIDE SEQUENCE [LARGE SCALE GENOMIC DNA]</scope>
    <source>
        <strain evidence="2 3">NBRC 109810</strain>
    </source>
</reference>
<sequence>MRDRLVVGRGVLPWLLTAALAALAGCTADRAGDAGPTQSDDAPHRPDARTAAALRAVETATVRAGSARITSATVMGAMLSTRTEGTLDWAGDSTGTLRITYTGGELATTMRRLGTTTMEARLLPDAYYAQVGTRFARQMGGRHWIRYDYEDLDALPGDSGRYLKDQLRNTAPIPPVRLLLASGNVRAAGEETVDGVRTRHYSGTVEVAALTDRALREQLTAAGVTGETLDIWVDDRDLLVKKVEEARMSTGLMTQTAHYRDYGVRLSVRRPPAADTRDFEDLVKQQSSTP</sequence>
<proteinExistence type="predicted"/>
<dbReference type="PROSITE" id="PS51257">
    <property type="entry name" value="PROKAR_LIPOPROTEIN"/>
    <property type="match status" value="1"/>
</dbReference>